<evidence type="ECO:0000256" key="4">
    <source>
        <dbReference type="ARBA" id="ARBA00023163"/>
    </source>
</evidence>
<dbReference type="GO" id="GO:0003700">
    <property type="term" value="F:DNA-binding transcription factor activity"/>
    <property type="evidence" value="ECO:0007669"/>
    <property type="project" value="InterPro"/>
</dbReference>
<dbReference type="Gene3D" id="1.10.10.10">
    <property type="entry name" value="Winged helix-like DNA-binding domain superfamily/Winged helix DNA-binding domain"/>
    <property type="match status" value="1"/>
</dbReference>
<dbReference type="OrthoDB" id="9785745at2"/>
<dbReference type="InterPro" id="IPR005119">
    <property type="entry name" value="LysR_subst-bd"/>
</dbReference>
<keyword evidence="4" id="KW-0804">Transcription</keyword>
<evidence type="ECO:0000256" key="3">
    <source>
        <dbReference type="ARBA" id="ARBA00023125"/>
    </source>
</evidence>
<reference evidence="6 7" key="1">
    <citation type="submission" date="2019-02" db="EMBL/GenBank/DDBJ databases">
        <title>Genomic Encyclopedia of Type Strains, Phase IV (KMG-IV): sequencing the most valuable type-strain genomes for metagenomic binning, comparative biology and taxonomic classification.</title>
        <authorList>
            <person name="Goeker M."/>
        </authorList>
    </citation>
    <scope>NUCLEOTIDE SEQUENCE [LARGE SCALE GENOMIC DNA]</scope>
    <source>
        <strain evidence="6 7">DSM 29486</strain>
    </source>
</reference>
<dbReference type="RefSeq" id="WP_130434904.1">
    <property type="nucleotide sequence ID" value="NZ_SGXF01000002.1"/>
</dbReference>
<keyword evidence="2" id="KW-0805">Transcription regulation</keyword>
<dbReference type="Pfam" id="PF00126">
    <property type="entry name" value="HTH_1"/>
    <property type="match status" value="1"/>
</dbReference>
<evidence type="ECO:0000256" key="1">
    <source>
        <dbReference type="ARBA" id="ARBA00009437"/>
    </source>
</evidence>
<comment type="caution">
    <text evidence="6">The sequence shown here is derived from an EMBL/GenBank/DDBJ whole genome shotgun (WGS) entry which is preliminary data.</text>
</comment>
<keyword evidence="3 6" id="KW-0238">DNA-binding</keyword>
<dbReference type="Gene3D" id="3.40.190.10">
    <property type="entry name" value="Periplasmic binding protein-like II"/>
    <property type="match status" value="2"/>
</dbReference>
<dbReference type="InterPro" id="IPR000847">
    <property type="entry name" value="LysR_HTH_N"/>
</dbReference>
<name>A0A4Q7PMT5_9FIRM</name>
<dbReference type="PRINTS" id="PR00039">
    <property type="entry name" value="HTHLYSR"/>
</dbReference>
<accession>A0A4Q7PMT5</accession>
<dbReference type="EMBL" id="SGXF01000002">
    <property type="protein sequence ID" value="RZT01220.1"/>
    <property type="molecule type" value="Genomic_DNA"/>
</dbReference>
<protein>
    <submittedName>
        <fullName evidence="6">DNA-binding transcriptional LysR family regulator</fullName>
    </submittedName>
</protein>
<dbReference type="Proteomes" id="UP000292927">
    <property type="component" value="Unassembled WGS sequence"/>
</dbReference>
<dbReference type="InterPro" id="IPR036388">
    <property type="entry name" value="WH-like_DNA-bd_sf"/>
</dbReference>
<dbReference type="GO" id="GO:0000976">
    <property type="term" value="F:transcription cis-regulatory region binding"/>
    <property type="evidence" value="ECO:0007669"/>
    <property type="project" value="TreeGrafter"/>
</dbReference>
<organism evidence="6 7">
    <name type="scientific">Cuneatibacter caecimuris</name>
    <dbReference type="NCBI Taxonomy" id="1796618"/>
    <lineage>
        <taxon>Bacteria</taxon>
        <taxon>Bacillati</taxon>
        <taxon>Bacillota</taxon>
        <taxon>Clostridia</taxon>
        <taxon>Lachnospirales</taxon>
        <taxon>Lachnospiraceae</taxon>
        <taxon>Cuneatibacter</taxon>
    </lineage>
</organism>
<evidence type="ECO:0000313" key="6">
    <source>
        <dbReference type="EMBL" id="RZT01220.1"/>
    </source>
</evidence>
<comment type="similarity">
    <text evidence="1">Belongs to the LysR transcriptional regulatory family.</text>
</comment>
<gene>
    <name evidence="6" type="ORF">EV209_1664</name>
</gene>
<dbReference type="PANTHER" id="PTHR30126:SF91">
    <property type="entry name" value="LYSR FAMILY TRANSCRIPTIONAL REGULATOR"/>
    <property type="match status" value="1"/>
</dbReference>
<dbReference type="SUPFAM" id="SSF53850">
    <property type="entry name" value="Periplasmic binding protein-like II"/>
    <property type="match status" value="1"/>
</dbReference>
<dbReference type="PANTHER" id="PTHR30126">
    <property type="entry name" value="HTH-TYPE TRANSCRIPTIONAL REGULATOR"/>
    <property type="match status" value="1"/>
</dbReference>
<feature type="domain" description="HTH lysR-type" evidence="5">
    <location>
        <begin position="1"/>
        <end position="58"/>
    </location>
</feature>
<dbReference type="PROSITE" id="PS50931">
    <property type="entry name" value="HTH_LYSR"/>
    <property type="match status" value="1"/>
</dbReference>
<dbReference type="AlphaFoldDB" id="A0A4Q7PMT5"/>
<proteinExistence type="inferred from homology"/>
<dbReference type="SUPFAM" id="SSF46785">
    <property type="entry name" value="Winged helix' DNA-binding domain"/>
    <property type="match status" value="1"/>
</dbReference>
<evidence type="ECO:0000313" key="7">
    <source>
        <dbReference type="Proteomes" id="UP000292927"/>
    </source>
</evidence>
<evidence type="ECO:0000259" key="5">
    <source>
        <dbReference type="PROSITE" id="PS50931"/>
    </source>
</evidence>
<keyword evidence="7" id="KW-1185">Reference proteome</keyword>
<sequence>MLDFRIETFLCVCRSMNYTRAAEELHITQPAVSQHIHYLEQKYGARLFSYTGKQLKITEAGRLLQSAALSVRHDEGVLRERMVNVGGSSRALIFGATRTIGDFVMPGVLAGFLRRFPDAVVRMQVENTDILLSALEQGTIDFAVVEGIFEKNEYESVSLSREPYIAVSAPAAAQACEAHQLEELLGERLLVREKGSGTRQILELFLQGRNLSVRDFRQVTEIGSLHVLKELCMEGCGITFLYEAAVKKELEAGLLKKIPLQDFIPAHDFTFLWRKGSLYGEEYREICGEWKRELVSSGKL</sequence>
<evidence type="ECO:0000256" key="2">
    <source>
        <dbReference type="ARBA" id="ARBA00023015"/>
    </source>
</evidence>
<dbReference type="InterPro" id="IPR036390">
    <property type="entry name" value="WH_DNA-bd_sf"/>
</dbReference>
<dbReference type="Pfam" id="PF03466">
    <property type="entry name" value="LysR_substrate"/>
    <property type="match status" value="1"/>
</dbReference>